<dbReference type="RefSeq" id="XP_007406537.1">
    <property type="nucleotide sequence ID" value="XM_007406475.1"/>
</dbReference>
<accession>F4RC25</accession>
<dbReference type="EMBL" id="GL883095">
    <property type="protein sequence ID" value="EGG10236.1"/>
    <property type="molecule type" value="Genomic_DNA"/>
</dbReference>
<evidence type="ECO:0000313" key="2">
    <source>
        <dbReference type="EMBL" id="EGG10236.1"/>
    </source>
</evidence>
<dbReference type="HOGENOM" id="CLU_1360679_0_0_1"/>
<feature type="compositionally biased region" description="Polar residues" evidence="1">
    <location>
        <begin position="113"/>
        <end position="122"/>
    </location>
</feature>
<feature type="region of interest" description="Disordered" evidence="1">
    <location>
        <begin position="44"/>
        <end position="136"/>
    </location>
</feature>
<evidence type="ECO:0000256" key="1">
    <source>
        <dbReference type="SAM" id="MobiDB-lite"/>
    </source>
</evidence>
<feature type="compositionally biased region" description="Basic and acidic residues" evidence="1">
    <location>
        <begin position="123"/>
        <end position="134"/>
    </location>
</feature>
<proteinExistence type="predicted"/>
<dbReference type="KEGG" id="mlr:MELLADRAFT_103662"/>
<feature type="compositionally biased region" description="Polar residues" evidence="1">
    <location>
        <begin position="82"/>
        <end position="91"/>
    </location>
</feature>
<sequence length="201" mass="21401">MSTNRRGKTTNKEDGLVVNMLKQSQGDASGNLGIKLSKLNQGVLSKDPGIESSMSNQGNSARANSSGANQDQGDLVTIGAGINQSQSQSQGAPIKELEKLPTNESLNKEDNWESLSSINKSNGSKEKDKRRDKSLVNPDYLSILGDVPTQEKHGITISINSDEEEGFDASVDLTNKDSVFAKAMELSVTGDGLGAAKYLNI</sequence>
<reference evidence="3" key="1">
    <citation type="journal article" date="2011" name="Proc. Natl. Acad. Sci. U.S.A.">
        <title>Obligate biotrophy features unraveled by the genomic analysis of rust fungi.</title>
        <authorList>
            <person name="Duplessis S."/>
            <person name="Cuomo C.A."/>
            <person name="Lin Y.-C."/>
            <person name="Aerts A."/>
            <person name="Tisserant E."/>
            <person name="Veneault-Fourrey C."/>
            <person name="Joly D.L."/>
            <person name="Hacquard S."/>
            <person name="Amselem J."/>
            <person name="Cantarel B.L."/>
            <person name="Chiu R."/>
            <person name="Coutinho P.M."/>
            <person name="Feau N."/>
            <person name="Field M."/>
            <person name="Frey P."/>
            <person name="Gelhaye E."/>
            <person name="Goldberg J."/>
            <person name="Grabherr M.G."/>
            <person name="Kodira C.D."/>
            <person name="Kohler A."/>
            <person name="Kuees U."/>
            <person name="Lindquist E.A."/>
            <person name="Lucas S.M."/>
            <person name="Mago R."/>
            <person name="Mauceli E."/>
            <person name="Morin E."/>
            <person name="Murat C."/>
            <person name="Pangilinan J.L."/>
            <person name="Park R."/>
            <person name="Pearson M."/>
            <person name="Quesneville H."/>
            <person name="Rouhier N."/>
            <person name="Sakthikumar S."/>
            <person name="Salamov A.A."/>
            <person name="Schmutz J."/>
            <person name="Selles B."/>
            <person name="Shapiro H."/>
            <person name="Tanguay P."/>
            <person name="Tuskan G.A."/>
            <person name="Henrissat B."/>
            <person name="Van de Peer Y."/>
            <person name="Rouze P."/>
            <person name="Ellis J.G."/>
            <person name="Dodds P.N."/>
            <person name="Schein J.E."/>
            <person name="Zhong S."/>
            <person name="Hamelin R.C."/>
            <person name="Grigoriev I.V."/>
            <person name="Szabo L.J."/>
            <person name="Martin F."/>
        </authorList>
    </citation>
    <scope>NUCLEOTIDE SEQUENCE [LARGE SCALE GENOMIC DNA]</scope>
    <source>
        <strain evidence="3">98AG31 / pathotype 3-4-7</strain>
    </source>
</reference>
<organism evidence="3">
    <name type="scientific">Melampsora larici-populina (strain 98AG31 / pathotype 3-4-7)</name>
    <name type="common">Poplar leaf rust fungus</name>
    <dbReference type="NCBI Taxonomy" id="747676"/>
    <lineage>
        <taxon>Eukaryota</taxon>
        <taxon>Fungi</taxon>
        <taxon>Dikarya</taxon>
        <taxon>Basidiomycota</taxon>
        <taxon>Pucciniomycotina</taxon>
        <taxon>Pucciniomycetes</taxon>
        <taxon>Pucciniales</taxon>
        <taxon>Melampsoraceae</taxon>
        <taxon>Melampsora</taxon>
    </lineage>
</organism>
<dbReference type="Proteomes" id="UP000001072">
    <property type="component" value="Unassembled WGS sequence"/>
</dbReference>
<dbReference type="GeneID" id="18922042"/>
<protein>
    <submittedName>
        <fullName evidence="2">Uncharacterized protein</fullName>
    </submittedName>
</protein>
<keyword evidence="3" id="KW-1185">Reference proteome</keyword>
<dbReference type="AlphaFoldDB" id="F4RC25"/>
<gene>
    <name evidence="2" type="ORF">MELLADRAFT_103662</name>
</gene>
<feature type="compositionally biased region" description="Polar residues" evidence="1">
    <location>
        <begin position="52"/>
        <end position="72"/>
    </location>
</feature>
<dbReference type="VEuPathDB" id="FungiDB:MELLADRAFT_103662"/>
<dbReference type="InParanoid" id="F4RC25"/>
<feature type="compositionally biased region" description="Basic and acidic residues" evidence="1">
    <location>
        <begin position="95"/>
        <end position="111"/>
    </location>
</feature>
<evidence type="ECO:0000313" key="3">
    <source>
        <dbReference type="Proteomes" id="UP000001072"/>
    </source>
</evidence>
<name>F4RC25_MELLP</name>